<reference evidence="1 2" key="2">
    <citation type="journal article" date="2023" name="Plant Pathol.">
        <title>Dismantling and reorganizing Pseudomonas marginalis sensu#lato.</title>
        <authorList>
            <person name="Sawada H."/>
            <person name="Fujikawa T."/>
            <person name="Satou M."/>
        </authorList>
    </citation>
    <scope>NUCLEOTIDE SEQUENCE [LARGE SCALE GENOMIC DNA]</scope>
    <source>
        <strain evidence="1 2">MAFF 302030</strain>
    </source>
</reference>
<gene>
    <name evidence="1" type="ORF">M1B34_11490</name>
</gene>
<dbReference type="AlphaFoldDB" id="A0A9X1YUR9"/>
<proteinExistence type="predicted"/>
<name>A0A9X1YUR9_9PSED</name>
<dbReference type="Proteomes" id="UP001155059">
    <property type="component" value="Unassembled WGS sequence"/>
</dbReference>
<dbReference type="EMBL" id="JALQCW010000023">
    <property type="protein sequence ID" value="MCK9798331.1"/>
    <property type="molecule type" value="Genomic_DNA"/>
</dbReference>
<accession>A0A9X1YUR9</accession>
<dbReference type="RefSeq" id="WP_268265205.1">
    <property type="nucleotide sequence ID" value="NZ_JALQCW010000023.1"/>
</dbReference>
<evidence type="ECO:0000313" key="2">
    <source>
        <dbReference type="Proteomes" id="UP001155059"/>
    </source>
</evidence>
<sequence>MPPAHPDSLAEELSVALAALDLGSAQVTHKPQVLAAIARTFVNGHPRAWWLGLRGPVRAQSFADDSGYRHLQDVAPQVGGNVWWVVDDGEQEPFVFDIPLARVGEVIAECRYVEYYLVAKTLDWLLAENDHGQLLLATQGAIEQSLAHPQPVETLWALMLELHGLGLNKAELIHALQRLNQHLHLDGREQQAASVEAVLGRLASLD</sequence>
<organism evidence="1 2">
    <name type="scientific">Pseudomonas morbosilactucae</name>
    <dbReference type="NCBI Taxonomy" id="2938197"/>
    <lineage>
        <taxon>Bacteria</taxon>
        <taxon>Pseudomonadati</taxon>
        <taxon>Pseudomonadota</taxon>
        <taxon>Gammaproteobacteria</taxon>
        <taxon>Pseudomonadales</taxon>
        <taxon>Pseudomonadaceae</taxon>
        <taxon>Pseudomonas</taxon>
    </lineage>
</organism>
<comment type="caution">
    <text evidence="1">The sequence shown here is derived from an EMBL/GenBank/DDBJ whole genome shotgun (WGS) entry which is preliminary data.</text>
</comment>
<reference evidence="1 2" key="1">
    <citation type="journal article" date="2022" name="Int. J. Syst. Evol. Microbiol.">
        <title>Pseudomonas aegrilactucae sp. nov. and Pseudomonas morbosilactucae sp. nov., pathogens causing bacterial rot of lettuce in Japan.</title>
        <authorList>
            <person name="Sawada H."/>
            <person name="Fujikawa T."/>
            <person name="Satou M."/>
        </authorList>
    </citation>
    <scope>NUCLEOTIDE SEQUENCE [LARGE SCALE GENOMIC DNA]</scope>
    <source>
        <strain evidence="1 2">MAFF 302030</strain>
    </source>
</reference>
<evidence type="ECO:0000313" key="1">
    <source>
        <dbReference type="EMBL" id="MCK9798331.1"/>
    </source>
</evidence>
<protein>
    <submittedName>
        <fullName evidence="1">Uncharacterized protein</fullName>
    </submittedName>
</protein>